<feature type="domain" description="ABC transmembrane type-1" evidence="8">
    <location>
        <begin position="33"/>
        <end position="318"/>
    </location>
</feature>
<evidence type="ECO:0000259" key="8">
    <source>
        <dbReference type="PROSITE" id="PS50929"/>
    </source>
</evidence>
<evidence type="ECO:0000313" key="9">
    <source>
        <dbReference type="EMBL" id="MEZ0165054.1"/>
    </source>
</evidence>
<name>A0ABV4H157_9ACTN</name>
<dbReference type="Gene3D" id="1.20.1560.10">
    <property type="entry name" value="ABC transporter type 1, transmembrane domain"/>
    <property type="match status" value="1"/>
</dbReference>
<feature type="transmembrane region" description="Helical" evidence="6">
    <location>
        <begin position="73"/>
        <end position="93"/>
    </location>
</feature>
<keyword evidence="9" id="KW-0547">Nucleotide-binding</keyword>
<keyword evidence="2 6" id="KW-0812">Transmembrane</keyword>
<keyword evidence="10" id="KW-1185">Reference proteome</keyword>
<dbReference type="Proteomes" id="UP001565927">
    <property type="component" value="Unassembled WGS sequence"/>
</dbReference>
<dbReference type="GO" id="GO:0005524">
    <property type="term" value="F:ATP binding"/>
    <property type="evidence" value="ECO:0007669"/>
    <property type="project" value="UniProtKB-KW"/>
</dbReference>
<dbReference type="CDD" id="cd07346">
    <property type="entry name" value="ABC_6TM_exporters"/>
    <property type="match status" value="1"/>
</dbReference>
<feature type="transmembrane region" description="Helical" evidence="6">
    <location>
        <begin position="175"/>
        <end position="197"/>
    </location>
</feature>
<evidence type="ECO:0000256" key="5">
    <source>
        <dbReference type="SAM" id="MobiDB-lite"/>
    </source>
</evidence>
<dbReference type="PROSITE" id="PS50929">
    <property type="entry name" value="ABC_TM1F"/>
    <property type="match status" value="1"/>
</dbReference>
<evidence type="ECO:0000259" key="7">
    <source>
        <dbReference type="PROSITE" id="PS50893"/>
    </source>
</evidence>
<comment type="caution">
    <text evidence="9">The sequence shown here is derived from an EMBL/GenBank/DDBJ whole genome shotgun (WGS) entry which is preliminary data.</text>
</comment>
<dbReference type="PROSITE" id="PS50893">
    <property type="entry name" value="ABC_TRANSPORTER_2"/>
    <property type="match status" value="1"/>
</dbReference>
<dbReference type="InterPro" id="IPR017871">
    <property type="entry name" value="ABC_transporter-like_CS"/>
</dbReference>
<dbReference type="InterPro" id="IPR036640">
    <property type="entry name" value="ABC1_TM_sf"/>
</dbReference>
<accession>A0ABV4H157</accession>
<dbReference type="PROSITE" id="PS00211">
    <property type="entry name" value="ABC_TRANSPORTER_1"/>
    <property type="match status" value="1"/>
</dbReference>
<keyword evidence="3 6" id="KW-1133">Transmembrane helix</keyword>
<dbReference type="InterPro" id="IPR003439">
    <property type="entry name" value="ABC_transporter-like_ATP-bd"/>
</dbReference>
<feature type="region of interest" description="Disordered" evidence="5">
    <location>
        <begin position="573"/>
        <end position="595"/>
    </location>
</feature>
<dbReference type="SUPFAM" id="SSF52540">
    <property type="entry name" value="P-loop containing nucleoside triphosphate hydrolases"/>
    <property type="match status" value="1"/>
</dbReference>
<dbReference type="Pfam" id="PF00664">
    <property type="entry name" value="ABC_membrane"/>
    <property type="match status" value="1"/>
</dbReference>
<comment type="subcellular location">
    <subcellularLocation>
        <location evidence="1">Cell membrane</location>
        <topology evidence="1">Multi-pass membrane protein</topology>
    </subcellularLocation>
</comment>
<evidence type="ECO:0000256" key="4">
    <source>
        <dbReference type="ARBA" id="ARBA00023136"/>
    </source>
</evidence>
<feature type="domain" description="ABC transporter" evidence="7">
    <location>
        <begin position="327"/>
        <end position="568"/>
    </location>
</feature>
<evidence type="ECO:0000256" key="6">
    <source>
        <dbReference type="SAM" id="Phobius"/>
    </source>
</evidence>
<keyword evidence="4 6" id="KW-0472">Membrane</keyword>
<dbReference type="PANTHER" id="PTHR43394:SF1">
    <property type="entry name" value="ATP-BINDING CASSETTE SUB-FAMILY B MEMBER 10, MITOCHONDRIAL"/>
    <property type="match status" value="1"/>
</dbReference>
<protein>
    <submittedName>
        <fullName evidence="9">ABC transporter ATP-binding protein</fullName>
    </submittedName>
</protein>
<evidence type="ECO:0000256" key="1">
    <source>
        <dbReference type="ARBA" id="ARBA00004651"/>
    </source>
</evidence>
<dbReference type="EMBL" id="JBGFTU010000009">
    <property type="protein sequence ID" value="MEZ0165054.1"/>
    <property type="molecule type" value="Genomic_DNA"/>
</dbReference>
<evidence type="ECO:0000256" key="3">
    <source>
        <dbReference type="ARBA" id="ARBA00022989"/>
    </source>
</evidence>
<dbReference type="InterPro" id="IPR039421">
    <property type="entry name" value="Type_1_exporter"/>
</dbReference>
<evidence type="ECO:0000256" key="2">
    <source>
        <dbReference type="ARBA" id="ARBA00022692"/>
    </source>
</evidence>
<dbReference type="InterPro" id="IPR027417">
    <property type="entry name" value="P-loop_NTPase"/>
</dbReference>
<dbReference type="Pfam" id="PF00005">
    <property type="entry name" value="ABC_tran"/>
    <property type="match status" value="1"/>
</dbReference>
<dbReference type="PANTHER" id="PTHR43394">
    <property type="entry name" value="ATP-DEPENDENT PERMEASE MDL1, MITOCHONDRIAL"/>
    <property type="match status" value="1"/>
</dbReference>
<dbReference type="InterPro" id="IPR011527">
    <property type="entry name" value="ABC1_TM_dom"/>
</dbReference>
<keyword evidence="9" id="KW-0067">ATP-binding</keyword>
<reference evidence="9 10" key="1">
    <citation type="submission" date="2024-07" db="EMBL/GenBank/DDBJ databases">
        <authorList>
            <person name="Thanompreechachai J."/>
            <person name="Duangmal K."/>
        </authorList>
    </citation>
    <scope>NUCLEOTIDE SEQUENCE [LARGE SCALE GENOMIC DNA]</scope>
    <source>
        <strain evidence="9 10">LSe6-4</strain>
    </source>
</reference>
<evidence type="ECO:0000313" key="10">
    <source>
        <dbReference type="Proteomes" id="UP001565927"/>
    </source>
</evidence>
<dbReference type="RefSeq" id="WP_370441275.1">
    <property type="nucleotide sequence ID" value="NZ_JBGFTU010000009.1"/>
</dbReference>
<sequence>MRSLPLSDPGTPDVSSPTRFLLRTAAQQWRPMVAGSAIGTVWLLSQAVLPAAIGRAVDAGLVGPDGQGDAAALTRWSLLVLALAVVTAWAAIVRHRYGVTNWLTACFRTLQQVGRHTAGAGTAVTAKLPQGEVLASIASDGPRLADAFDVTQRAVASVAAVAVVAVLVLRTSVPIGLVILVGVPVVMALLLLVLRPLQERQRLHRKLSGELTSIGTDTVRGLRILRGIGGEEVFLGRYRDKSQQVRAAGVRVATWESALEALQILVPGLLVASLVWAGARATARGDVTAGELVALYGYAAFLTSPLRMLVEAADKYVRALVAARRLITLLEVPPAVADRPGTPATTPGGTLADPDSGVSAAAGQLTALVCDPPEDAAVLARRLARFDDDTRATFGGVGLRDLPVAEVRARVLLAEDDAQLFSGTIREQVDPEHVHDDAEVLDALEVADAHDVLDLVDGGLAGTVTERGRSLSGGQRQRLALARVLARDPEALVLVEPTSAVDAHTEARIADRLRRARAGRTTVVATASPLVLPRVDHVCWVRDGHVVATGTHADLLATDPGYRVFVTRDAAAPTEVPAPRTPRPHVEGPPVRTDR</sequence>
<proteinExistence type="predicted"/>
<gene>
    <name evidence="9" type="ORF">AB2L27_09790</name>
</gene>
<organism evidence="9 10">
    <name type="scientific">Kineococcus halophytocola</name>
    <dbReference type="NCBI Taxonomy" id="3234027"/>
    <lineage>
        <taxon>Bacteria</taxon>
        <taxon>Bacillati</taxon>
        <taxon>Actinomycetota</taxon>
        <taxon>Actinomycetes</taxon>
        <taxon>Kineosporiales</taxon>
        <taxon>Kineosporiaceae</taxon>
        <taxon>Kineococcus</taxon>
    </lineage>
</organism>
<dbReference type="Gene3D" id="3.40.50.300">
    <property type="entry name" value="P-loop containing nucleotide triphosphate hydrolases"/>
    <property type="match status" value="1"/>
</dbReference>
<dbReference type="SUPFAM" id="SSF90123">
    <property type="entry name" value="ABC transporter transmembrane region"/>
    <property type="match status" value="1"/>
</dbReference>